<evidence type="ECO:0000313" key="2">
    <source>
        <dbReference type="EMBL" id="BBC30965.1"/>
    </source>
</evidence>
<proteinExistence type="predicted"/>
<dbReference type="SUPFAM" id="SSF89796">
    <property type="entry name" value="CoA-transferase family III (CaiB/BaiF)"/>
    <property type="match status" value="1"/>
</dbReference>
<dbReference type="EMBL" id="AP018448">
    <property type="protein sequence ID" value="BBC30965.1"/>
    <property type="molecule type" value="Genomic_DNA"/>
</dbReference>
<dbReference type="Pfam" id="PF02515">
    <property type="entry name" value="CoA_transf_3"/>
    <property type="match status" value="1"/>
</dbReference>
<sequence>MGWTTRVAPFLDGVRVLDVTGALAGPYCTMILSDLGAEVIKIEPVDGDGMRRRKMGPDRRSLPFDLIHRDKGSLGVDLKSPGGRQIVIDLARRSDILVENFSVGAMSRMGLGYEDLRAECPDLVYCSISGFGQFGPMRDAKGIDLIAQAYGGLMSVTGTDDGRLAKAGFPLSDLGSGMWAAIGVLAALLRARAGGGGSYVDIALADTVAAWSLWEVADHVATGEVPGPLGTAHRLAAPYQAFGCGDGQTLVIGAVDRSWPRLCSVLGIDLSGDERFATEYERFRHRKELADILQERFITAPRDHWMAALRDAGVPCGPVNTIDAVVADPQFRVRGIFPKDPQRHGEPVIVNTPVVADGAPRARGGAPRLGESAPALLAELGYSAEDIQQLVDAGVIAGTDAYEDAGTK</sequence>
<dbReference type="Proteomes" id="UP001321542">
    <property type="component" value="Chromosome"/>
</dbReference>
<dbReference type="PANTHER" id="PTHR48207:SF3">
    <property type="entry name" value="SUCCINATE--HYDROXYMETHYLGLUTARATE COA-TRANSFERASE"/>
    <property type="match status" value="1"/>
</dbReference>
<evidence type="ECO:0008006" key="4">
    <source>
        <dbReference type="Google" id="ProtNLM"/>
    </source>
</evidence>
<dbReference type="Gene3D" id="3.30.1540.10">
    <property type="entry name" value="formyl-coa transferase, domain 3"/>
    <property type="match status" value="1"/>
</dbReference>
<dbReference type="RefSeq" id="WP_286249598.1">
    <property type="nucleotide sequence ID" value="NZ_AP018448.1"/>
</dbReference>
<name>A0ABM7F550_9ACTN</name>
<keyword evidence="1" id="KW-0808">Transferase</keyword>
<dbReference type="InterPro" id="IPR023606">
    <property type="entry name" value="CoA-Trfase_III_dom_1_sf"/>
</dbReference>
<dbReference type="Gene3D" id="3.40.50.10540">
    <property type="entry name" value="Crotonobetainyl-coa:carnitine coa-transferase, domain 1"/>
    <property type="match status" value="1"/>
</dbReference>
<reference evidence="2 3" key="2">
    <citation type="journal article" date="2023" name="ChemBioChem">
        <title>Acyltransferase Domain Exchange between Two Independent Type I Polyketide Synthases in the Same Producer Strain of Macrolide Antibiotics.</title>
        <authorList>
            <person name="Kudo F."/>
            <person name="Kishikawa K."/>
            <person name="Tsuboi K."/>
            <person name="Kido T."/>
            <person name="Usui T."/>
            <person name="Hashimoto J."/>
            <person name="Shin-Ya K."/>
            <person name="Miyanaga A."/>
            <person name="Eguchi T."/>
        </authorList>
    </citation>
    <scope>NUCLEOTIDE SEQUENCE [LARGE SCALE GENOMIC DNA]</scope>
    <source>
        <strain evidence="2 3">A-8890</strain>
    </source>
</reference>
<dbReference type="InterPro" id="IPR003673">
    <property type="entry name" value="CoA-Trfase_fam_III"/>
</dbReference>
<protein>
    <recommendedName>
        <fullName evidence="4">CoA transferase</fullName>
    </recommendedName>
</protein>
<evidence type="ECO:0000256" key="1">
    <source>
        <dbReference type="ARBA" id="ARBA00022679"/>
    </source>
</evidence>
<accession>A0ABM7F550</accession>
<organism evidence="2 3">
    <name type="scientific">Streptomyces graminofaciens</name>
    <dbReference type="NCBI Taxonomy" id="68212"/>
    <lineage>
        <taxon>Bacteria</taxon>
        <taxon>Bacillati</taxon>
        <taxon>Actinomycetota</taxon>
        <taxon>Actinomycetes</taxon>
        <taxon>Kitasatosporales</taxon>
        <taxon>Streptomycetaceae</taxon>
        <taxon>Streptomyces</taxon>
    </lineage>
</organism>
<keyword evidence="3" id="KW-1185">Reference proteome</keyword>
<dbReference type="InterPro" id="IPR044855">
    <property type="entry name" value="CoA-Trfase_III_dom3_sf"/>
</dbReference>
<evidence type="ECO:0000313" key="3">
    <source>
        <dbReference type="Proteomes" id="UP001321542"/>
    </source>
</evidence>
<dbReference type="InterPro" id="IPR050483">
    <property type="entry name" value="CoA-transferase_III_domain"/>
</dbReference>
<gene>
    <name evidence="2" type="ORF">SGFS_022590</name>
</gene>
<dbReference type="PANTHER" id="PTHR48207">
    <property type="entry name" value="SUCCINATE--HYDROXYMETHYLGLUTARATE COA-TRANSFERASE"/>
    <property type="match status" value="1"/>
</dbReference>
<reference evidence="2 3" key="1">
    <citation type="journal article" date="2010" name="ChemBioChem">
        <title>Cloning and characterization of the biosynthetic gene cluster of 16-membered macrolide antibiotic FD-891: involvement of a dual functional cytochrome P450 monooxygenase catalyzing epoxidation and hydroxylation.</title>
        <authorList>
            <person name="Kudo F."/>
            <person name="Motegi A."/>
            <person name="Mizoue K."/>
            <person name="Eguchi T."/>
        </authorList>
    </citation>
    <scope>NUCLEOTIDE SEQUENCE [LARGE SCALE GENOMIC DNA]</scope>
    <source>
        <strain evidence="2 3">A-8890</strain>
    </source>
</reference>